<organism evidence="3 4">
    <name type="scientific">Erysiphe pulchra</name>
    <dbReference type="NCBI Taxonomy" id="225359"/>
    <lineage>
        <taxon>Eukaryota</taxon>
        <taxon>Fungi</taxon>
        <taxon>Dikarya</taxon>
        <taxon>Ascomycota</taxon>
        <taxon>Pezizomycotina</taxon>
        <taxon>Leotiomycetes</taxon>
        <taxon>Erysiphales</taxon>
        <taxon>Erysiphaceae</taxon>
        <taxon>Erysiphe</taxon>
    </lineage>
</organism>
<feature type="coiled-coil region" evidence="1">
    <location>
        <begin position="79"/>
        <end position="106"/>
    </location>
</feature>
<dbReference type="EMBL" id="PEDP01005147">
    <property type="protein sequence ID" value="POS81996.1"/>
    <property type="molecule type" value="Genomic_DNA"/>
</dbReference>
<gene>
    <name evidence="3" type="ORF">EPUL_006670</name>
</gene>
<proteinExistence type="predicted"/>
<keyword evidence="1" id="KW-0175">Coiled coil</keyword>
<protein>
    <submittedName>
        <fullName evidence="3">Uncharacterized protein</fullName>
    </submittedName>
</protein>
<dbReference type="Proteomes" id="UP000237438">
    <property type="component" value="Unassembled WGS sequence"/>
</dbReference>
<feature type="compositionally biased region" description="Low complexity" evidence="2">
    <location>
        <begin position="131"/>
        <end position="145"/>
    </location>
</feature>
<keyword evidence="4" id="KW-1185">Reference proteome</keyword>
<feature type="region of interest" description="Disordered" evidence="2">
    <location>
        <begin position="126"/>
        <end position="201"/>
    </location>
</feature>
<reference evidence="3 4" key="1">
    <citation type="submission" date="2017-10" db="EMBL/GenBank/DDBJ databases">
        <title>Development of genomic resources for the powdery mildew, Erysiphe pulchra.</title>
        <authorList>
            <person name="Wadl P.A."/>
            <person name="Mack B.M."/>
            <person name="Moore G."/>
            <person name="Beltz S.B."/>
        </authorList>
    </citation>
    <scope>NUCLEOTIDE SEQUENCE [LARGE SCALE GENOMIC DNA]</scope>
    <source>
        <strain evidence="3">Cflorida</strain>
    </source>
</reference>
<comment type="caution">
    <text evidence="3">The sequence shown here is derived from an EMBL/GenBank/DDBJ whole genome shotgun (WGS) entry which is preliminary data.</text>
</comment>
<name>A0A2S4PIW4_9PEZI</name>
<evidence type="ECO:0000256" key="2">
    <source>
        <dbReference type="SAM" id="MobiDB-lite"/>
    </source>
</evidence>
<feature type="compositionally biased region" description="Polar residues" evidence="2">
    <location>
        <begin position="152"/>
        <end position="171"/>
    </location>
</feature>
<evidence type="ECO:0000256" key="1">
    <source>
        <dbReference type="SAM" id="Coils"/>
    </source>
</evidence>
<dbReference type="AlphaFoldDB" id="A0A2S4PIW4"/>
<sequence length="215" mass="23594">MVENVPNSSEENVQNDIEMGTPAGTFQPAGFGSFHSAQLYNVGNTTLLDQITHQGLLCELTRMYDALAQNIVMENGALMAILRAENKGIKQELEELRNEVRSTYLAQRVPERLLEVGQATRNVGITEQECTSQSPPKVPVPKSTSLPARPTFQASTRQPVSMSTASATNAPSAEKPAQWTTVNNKKGHNKHASNNEIPGPLKSVEEAKRRIIFLR</sequence>
<evidence type="ECO:0000313" key="4">
    <source>
        <dbReference type="Proteomes" id="UP000237438"/>
    </source>
</evidence>
<accession>A0A2S4PIW4</accession>
<evidence type="ECO:0000313" key="3">
    <source>
        <dbReference type="EMBL" id="POS81996.1"/>
    </source>
</evidence>
<feature type="non-terminal residue" evidence="3">
    <location>
        <position position="215"/>
    </location>
</feature>